<dbReference type="OrthoDB" id="5591498at2759"/>
<name>A0A9W8IA32_9FUNG</name>
<accession>A0A9W8IA32</accession>
<proteinExistence type="predicted"/>
<dbReference type="EMBL" id="JANBUW010000486">
    <property type="protein sequence ID" value="KAJ2846656.1"/>
    <property type="molecule type" value="Genomic_DNA"/>
</dbReference>
<dbReference type="Proteomes" id="UP001139887">
    <property type="component" value="Unassembled WGS sequence"/>
</dbReference>
<organism evidence="1 2">
    <name type="scientific">Coemansia brasiliensis</name>
    <dbReference type="NCBI Taxonomy" id="2650707"/>
    <lineage>
        <taxon>Eukaryota</taxon>
        <taxon>Fungi</taxon>
        <taxon>Fungi incertae sedis</taxon>
        <taxon>Zoopagomycota</taxon>
        <taxon>Kickxellomycotina</taxon>
        <taxon>Kickxellomycetes</taxon>
        <taxon>Kickxellales</taxon>
        <taxon>Kickxellaceae</taxon>
        <taxon>Coemansia</taxon>
    </lineage>
</organism>
<sequence length="222" mass="25010">MHERDSQFIDISLEEPGMEWDSRELRYLDEGSDVELDPHVDIADTRVNGGIGLVIQQESGGNSTNKPIILTKQQLIRPYLQAPRYNRAPLPDELKQSIDLSEYQPIIDMLRAQLGTLQKPSDKSPLSDFVSRTVAEEAVSGAVKTWTKIKHFRTNIDGSPRRLLGASSNISQWIGVLESALAAGLPPEVIARSYHRLEKICDVFPELNRPLNQTASSMHWRR</sequence>
<evidence type="ECO:0000313" key="1">
    <source>
        <dbReference type="EMBL" id="KAJ2846656.1"/>
    </source>
</evidence>
<evidence type="ECO:0000313" key="2">
    <source>
        <dbReference type="Proteomes" id="UP001139887"/>
    </source>
</evidence>
<comment type="caution">
    <text evidence="1">The sequence shown here is derived from an EMBL/GenBank/DDBJ whole genome shotgun (WGS) entry which is preliminary data.</text>
</comment>
<keyword evidence="2" id="KW-1185">Reference proteome</keyword>
<gene>
    <name evidence="1" type="ORF">IWW36_004245</name>
</gene>
<protein>
    <submittedName>
        <fullName evidence="1">Uncharacterized protein</fullName>
    </submittedName>
</protein>
<dbReference type="AlphaFoldDB" id="A0A9W8IA32"/>
<reference evidence="1" key="1">
    <citation type="submission" date="2022-07" db="EMBL/GenBank/DDBJ databases">
        <title>Phylogenomic reconstructions and comparative analyses of Kickxellomycotina fungi.</title>
        <authorList>
            <person name="Reynolds N.K."/>
            <person name="Stajich J.E."/>
            <person name="Barry K."/>
            <person name="Grigoriev I.V."/>
            <person name="Crous P."/>
            <person name="Smith M.E."/>
        </authorList>
    </citation>
    <scope>NUCLEOTIDE SEQUENCE</scope>
    <source>
        <strain evidence="1">NRRL 1566</strain>
    </source>
</reference>